<feature type="compositionally biased region" description="Low complexity" evidence="1">
    <location>
        <begin position="160"/>
        <end position="215"/>
    </location>
</feature>
<evidence type="ECO:0000259" key="2">
    <source>
        <dbReference type="SMART" id="SM00418"/>
    </source>
</evidence>
<dbReference type="Pfam" id="PF09339">
    <property type="entry name" value="HTH_IclR"/>
    <property type="match status" value="1"/>
</dbReference>
<dbReference type="Gene3D" id="1.10.10.10">
    <property type="entry name" value="Winged helix-like DNA-binding domain superfamily/Winged helix DNA-binding domain"/>
    <property type="match status" value="1"/>
</dbReference>
<evidence type="ECO:0000313" key="3">
    <source>
        <dbReference type="EMBL" id="MFD1323336.1"/>
    </source>
</evidence>
<reference evidence="4" key="1">
    <citation type="journal article" date="2019" name="Int. J. Syst. Evol. Microbiol.">
        <title>The Global Catalogue of Microorganisms (GCM) 10K type strain sequencing project: providing services to taxonomists for standard genome sequencing and annotation.</title>
        <authorList>
            <consortium name="The Broad Institute Genomics Platform"/>
            <consortium name="The Broad Institute Genome Sequencing Center for Infectious Disease"/>
            <person name="Wu L."/>
            <person name="Ma J."/>
        </authorList>
    </citation>
    <scope>NUCLEOTIDE SEQUENCE [LARGE SCALE GENOMIC DNA]</scope>
    <source>
        <strain evidence="4">JCM 31037</strain>
    </source>
</reference>
<proteinExistence type="predicted"/>
<dbReference type="InterPro" id="IPR005471">
    <property type="entry name" value="Tscrpt_reg_IclR_N"/>
</dbReference>
<keyword evidence="4" id="KW-1185">Reference proteome</keyword>
<feature type="region of interest" description="Disordered" evidence="1">
    <location>
        <begin position="156"/>
        <end position="215"/>
    </location>
</feature>
<dbReference type="SMART" id="SM00418">
    <property type="entry name" value="HTH_ARSR"/>
    <property type="match status" value="1"/>
</dbReference>
<dbReference type="InterPro" id="IPR001845">
    <property type="entry name" value="HTH_ArsR_DNA-bd_dom"/>
</dbReference>
<dbReference type="InterPro" id="IPR036390">
    <property type="entry name" value="WH_DNA-bd_sf"/>
</dbReference>
<dbReference type="EMBL" id="JBHTMP010000030">
    <property type="protein sequence ID" value="MFD1323336.1"/>
    <property type="molecule type" value="Genomic_DNA"/>
</dbReference>
<evidence type="ECO:0000313" key="4">
    <source>
        <dbReference type="Proteomes" id="UP001597260"/>
    </source>
</evidence>
<dbReference type="InterPro" id="IPR011991">
    <property type="entry name" value="ArsR-like_HTH"/>
</dbReference>
<dbReference type="InterPro" id="IPR036388">
    <property type="entry name" value="WH-like_DNA-bd_sf"/>
</dbReference>
<protein>
    <submittedName>
        <fullName evidence="3">Helix-turn-helix transcriptional regulator</fullName>
    </submittedName>
</protein>
<evidence type="ECO:0000256" key="1">
    <source>
        <dbReference type="SAM" id="MobiDB-lite"/>
    </source>
</evidence>
<sequence>MKTSRTGPVGETIDTPRHRALATASRVAILKIVRGTDGGMNTAEVAERTGLHLSTARAHLDRLVEAGLLVKARASGGQPGRPAWRYRATADETPAPAPYRSLAAALLEHLGGADGDVRAVAGRIGRTWGRHLAAATERSDDPVKAVLTVLSGLGFNPRLAEPGTTAPGAAGTGAAEAGAAGTSTTEPSATTAGATTAGATTASETTASTTTTGAAGQPVAAVQPVAAAQAGTPEQPIAAEVHLHTCPFLELVGRNPDAMCGLHVGVIRGVMEYAGAPNGNAVLEPFGAPTACVVRLSLGETEQAEQPEQPGQGAA</sequence>
<gene>
    <name evidence="3" type="ORF">ACFQ4H_19805</name>
</gene>
<comment type="caution">
    <text evidence="3">The sequence shown here is derived from an EMBL/GenBank/DDBJ whole genome shotgun (WGS) entry which is preliminary data.</text>
</comment>
<name>A0ABW3YI56_9ACTN</name>
<dbReference type="CDD" id="cd00090">
    <property type="entry name" value="HTH_ARSR"/>
    <property type="match status" value="1"/>
</dbReference>
<organism evidence="3 4">
    <name type="scientific">Micromonospora sonneratiae</name>
    <dbReference type="NCBI Taxonomy" id="1184706"/>
    <lineage>
        <taxon>Bacteria</taxon>
        <taxon>Bacillati</taxon>
        <taxon>Actinomycetota</taxon>
        <taxon>Actinomycetes</taxon>
        <taxon>Micromonosporales</taxon>
        <taxon>Micromonosporaceae</taxon>
        <taxon>Micromonospora</taxon>
    </lineage>
</organism>
<accession>A0ABW3YI56</accession>
<dbReference type="Proteomes" id="UP001597260">
    <property type="component" value="Unassembled WGS sequence"/>
</dbReference>
<feature type="domain" description="HTH arsR-type" evidence="2">
    <location>
        <begin position="16"/>
        <end position="108"/>
    </location>
</feature>
<dbReference type="RefSeq" id="WP_377572485.1">
    <property type="nucleotide sequence ID" value="NZ_JBHTMP010000030.1"/>
</dbReference>
<dbReference type="SUPFAM" id="SSF46785">
    <property type="entry name" value="Winged helix' DNA-binding domain"/>
    <property type="match status" value="1"/>
</dbReference>